<keyword evidence="1" id="KW-0325">Glycoprotein</keyword>
<reference evidence="3 4" key="1">
    <citation type="journal article" date="2014" name="Nature">
        <title>The genomic substrate for adaptive radiation in African cichlid fish.</title>
        <authorList>
            <person name="Brawand D."/>
            <person name="Wagner C.E."/>
            <person name="Li Y.I."/>
            <person name="Malinsky M."/>
            <person name="Keller I."/>
            <person name="Fan S."/>
            <person name="Simakov O."/>
            <person name="Ng A.Y."/>
            <person name="Lim Z.W."/>
            <person name="Bezault E."/>
            <person name="Turner-Maier J."/>
            <person name="Johnson J."/>
            <person name="Alcazar R."/>
            <person name="Noh H.J."/>
            <person name="Russell P."/>
            <person name="Aken B."/>
            <person name="Alfoldi J."/>
            <person name="Amemiya C."/>
            <person name="Azzouzi N."/>
            <person name="Baroiller J.F."/>
            <person name="Barloy-Hubler F."/>
            <person name="Berlin A."/>
            <person name="Bloomquist R."/>
            <person name="Carleton K.L."/>
            <person name="Conte M.A."/>
            <person name="D'Cotta H."/>
            <person name="Eshel O."/>
            <person name="Gaffney L."/>
            <person name="Galibert F."/>
            <person name="Gante H.F."/>
            <person name="Gnerre S."/>
            <person name="Greuter L."/>
            <person name="Guyon R."/>
            <person name="Haddad N.S."/>
            <person name="Haerty W."/>
            <person name="Harris R.M."/>
            <person name="Hofmann H.A."/>
            <person name="Hourlier T."/>
            <person name="Hulata G."/>
            <person name="Jaffe D.B."/>
            <person name="Lara M."/>
            <person name="Lee A.P."/>
            <person name="MacCallum I."/>
            <person name="Mwaiko S."/>
            <person name="Nikaido M."/>
            <person name="Nishihara H."/>
            <person name="Ozouf-Costaz C."/>
            <person name="Penman D.J."/>
            <person name="Przybylski D."/>
            <person name="Rakotomanga M."/>
            <person name="Renn S.C.P."/>
            <person name="Ribeiro F.J."/>
            <person name="Ron M."/>
            <person name="Salzburger W."/>
            <person name="Sanchez-Pulido L."/>
            <person name="Santos M.E."/>
            <person name="Searle S."/>
            <person name="Sharpe T."/>
            <person name="Swofford R."/>
            <person name="Tan F.J."/>
            <person name="Williams L."/>
            <person name="Young S."/>
            <person name="Yin S."/>
            <person name="Okada N."/>
            <person name="Kocher T.D."/>
            <person name="Miska E.A."/>
            <person name="Lander E.S."/>
            <person name="Venkatesh B."/>
            <person name="Fernald R.D."/>
            <person name="Meyer A."/>
            <person name="Ponting C.P."/>
            <person name="Streelman J.T."/>
            <person name="Lindblad-Toh K."/>
            <person name="Seehausen O."/>
            <person name="Di Palma F."/>
        </authorList>
    </citation>
    <scope>NUCLEOTIDE SEQUENCE</scope>
</reference>
<dbReference type="InterPro" id="IPR036179">
    <property type="entry name" value="Ig-like_dom_sf"/>
</dbReference>
<name>A0A3P9D7K1_9CICH</name>
<feature type="domain" description="Ig-like" evidence="2">
    <location>
        <begin position="130"/>
        <end position="250"/>
    </location>
</feature>
<dbReference type="Ensembl" id="ENSMZET00005031101.1">
    <property type="protein sequence ID" value="ENSMZEP00005030152.1"/>
    <property type="gene ID" value="ENSMZEG00005022478.1"/>
</dbReference>
<dbReference type="InterPro" id="IPR007110">
    <property type="entry name" value="Ig-like_dom"/>
</dbReference>
<evidence type="ECO:0000313" key="3">
    <source>
        <dbReference type="Ensembl" id="ENSMZEP00005030152.1"/>
    </source>
</evidence>
<dbReference type="PROSITE" id="PS50835">
    <property type="entry name" value="IG_LIKE"/>
    <property type="match status" value="1"/>
</dbReference>
<dbReference type="SUPFAM" id="SSF48726">
    <property type="entry name" value="Immunoglobulin"/>
    <property type="match status" value="1"/>
</dbReference>
<dbReference type="AlphaFoldDB" id="A0A3P9D7K1"/>
<evidence type="ECO:0000259" key="2">
    <source>
        <dbReference type="PROSITE" id="PS50835"/>
    </source>
</evidence>
<dbReference type="SMART" id="SM00407">
    <property type="entry name" value="IGc1"/>
    <property type="match status" value="1"/>
</dbReference>
<reference evidence="3" key="2">
    <citation type="submission" date="2025-08" db="UniProtKB">
        <authorList>
            <consortium name="Ensembl"/>
        </authorList>
    </citation>
    <scope>IDENTIFICATION</scope>
</reference>
<dbReference type="PANTHER" id="PTHR16675">
    <property type="entry name" value="MHC CLASS I-RELATED"/>
    <property type="match status" value="1"/>
</dbReference>
<dbReference type="Proteomes" id="UP000265160">
    <property type="component" value="LG22"/>
</dbReference>
<dbReference type="SUPFAM" id="SSF54452">
    <property type="entry name" value="MHC antigen-recognition domain"/>
    <property type="match status" value="1"/>
</dbReference>
<dbReference type="GO" id="GO:0006955">
    <property type="term" value="P:immune response"/>
    <property type="evidence" value="ECO:0007669"/>
    <property type="project" value="TreeGrafter"/>
</dbReference>
<dbReference type="PANTHER" id="PTHR16675:SF237">
    <property type="entry name" value="MHC CLASS I ANTIGEN TRANSCRIPT VARIANT 1-RELATED"/>
    <property type="match status" value="1"/>
</dbReference>
<keyword evidence="4" id="KW-1185">Reference proteome</keyword>
<protein>
    <recommendedName>
        <fullName evidence="2">Ig-like domain-containing protein</fullName>
    </recommendedName>
</protein>
<dbReference type="Gene3D" id="3.30.500.10">
    <property type="entry name" value="MHC class I-like antigen recognition-like"/>
    <property type="match status" value="1"/>
</dbReference>
<dbReference type="Pfam" id="PF07654">
    <property type="entry name" value="C1-set"/>
    <property type="match status" value="1"/>
</dbReference>
<sequence>MSSAQVYLRLPTTKGHPGMCSFLRYWGSGDPELVSIWCDHHLPHAVQHIVAWSLSDCQLWPVECWSTPLQWLYSSVQFLFLCLSSGVQILQIISGCGWDENTGEVTGVIKYGWNGEDFDVKTLTWIALNPEALITKQTWDADRSVLKHNENFLTQIGDFSLQRTVSLLQKTPFALVTCHATGFYPNTAMMFWRKDGVEIQDHVEKGEILHNHDGTFQLSVNMNVSSVPGEDWTSYSCVFQFSGVEDNIVTKLNKSTIRTNWVMIFYLYILFIINDRIKVSWSWVSLSNVLSFDSDTFPEASSKAVCTLRGIVLYCVSFSSF</sequence>
<reference evidence="3" key="3">
    <citation type="submission" date="2025-09" db="UniProtKB">
        <authorList>
            <consortium name="Ensembl"/>
        </authorList>
    </citation>
    <scope>IDENTIFICATION</scope>
</reference>
<dbReference type="GeneTree" id="ENSGT01120000271828"/>
<organism evidence="3 4">
    <name type="scientific">Maylandia zebra</name>
    <name type="common">zebra mbuna</name>
    <dbReference type="NCBI Taxonomy" id="106582"/>
    <lineage>
        <taxon>Eukaryota</taxon>
        <taxon>Metazoa</taxon>
        <taxon>Chordata</taxon>
        <taxon>Craniata</taxon>
        <taxon>Vertebrata</taxon>
        <taxon>Euteleostomi</taxon>
        <taxon>Actinopterygii</taxon>
        <taxon>Neopterygii</taxon>
        <taxon>Teleostei</taxon>
        <taxon>Neoteleostei</taxon>
        <taxon>Acanthomorphata</taxon>
        <taxon>Ovalentaria</taxon>
        <taxon>Cichlomorphae</taxon>
        <taxon>Cichliformes</taxon>
        <taxon>Cichlidae</taxon>
        <taxon>African cichlids</taxon>
        <taxon>Pseudocrenilabrinae</taxon>
        <taxon>Haplochromini</taxon>
        <taxon>Maylandia</taxon>
        <taxon>Maylandia zebra complex</taxon>
    </lineage>
</organism>
<dbReference type="InterPro" id="IPR037055">
    <property type="entry name" value="MHC_I-like_Ag-recog_sf"/>
</dbReference>
<dbReference type="InterPro" id="IPR011162">
    <property type="entry name" value="MHC_I/II-like_Ag-recog"/>
</dbReference>
<evidence type="ECO:0000313" key="4">
    <source>
        <dbReference type="Proteomes" id="UP000265160"/>
    </source>
</evidence>
<proteinExistence type="predicted"/>
<dbReference type="GO" id="GO:0005615">
    <property type="term" value="C:extracellular space"/>
    <property type="evidence" value="ECO:0007669"/>
    <property type="project" value="TreeGrafter"/>
</dbReference>
<dbReference type="InterPro" id="IPR013783">
    <property type="entry name" value="Ig-like_fold"/>
</dbReference>
<dbReference type="Gene3D" id="2.60.40.10">
    <property type="entry name" value="Immunoglobulins"/>
    <property type="match status" value="1"/>
</dbReference>
<dbReference type="GO" id="GO:0009897">
    <property type="term" value="C:external side of plasma membrane"/>
    <property type="evidence" value="ECO:0007669"/>
    <property type="project" value="TreeGrafter"/>
</dbReference>
<accession>A0A3P9D7K1</accession>
<dbReference type="InterPro" id="IPR050208">
    <property type="entry name" value="MHC_class-I_related"/>
</dbReference>
<dbReference type="InterPro" id="IPR003597">
    <property type="entry name" value="Ig_C1-set"/>
</dbReference>
<evidence type="ECO:0000256" key="1">
    <source>
        <dbReference type="ARBA" id="ARBA00023180"/>
    </source>
</evidence>